<dbReference type="OrthoDB" id="4161595at2759"/>
<gene>
    <name evidence="2" type="ORF">MAM_05094</name>
</gene>
<sequence length="586" mass="65127">MAIAEDASLLAAGQSGPQNDGFGAKYNLLDKNGSTEPDRQDVLSVLAAPKPMRTLSSPTVSSEALKRQRDELGAPSNTSATVDKNIGGKAACMFVDDCDTGSQLRKAISHLFGRNKTCTLKIPEMVWVYYCRKHYQRVRYRNAKTYPITQMELVQTQIERLKAWSDRNRATGKGPYINSWTLSLRKREEKRLQGDGRRSEKGKEPYEVGAGHIPAWIIEELGEGFDTERMFKIAGRLHEEIMSGALTQVPEIEFLPDIVGDDKDKETTKSTRQRRQNSSTCVTRTSKRKATTDFHAMTQPSPAYHDMDYAGHGQDGEYDAEGAVSTSGKRPRTSRAASFLDGPSNSYTTASYFPARAENVVPKIQPTNYEHSRYAHNVGSGRLGHTHPVQSHARAASYSSVPPESEYASEPYYRPQKPPGYGQVPLHFSGSQSSASPPPMLPSITRQMHNASISYERHESAPRGARPQTRRPSRPMHQRSTSAFNPGRRCVPMSSRPSSSGNGEAVGHARYEMNRQVPPPAMYGPGHHGPQSSTEGDWRHHQYRGRPTWTSNYTHPAPSLPSNHTQYSNPHDPSYGSPFPRENDSS</sequence>
<dbReference type="Proteomes" id="UP000030816">
    <property type="component" value="Unassembled WGS sequence"/>
</dbReference>
<reference evidence="2 3" key="1">
    <citation type="journal article" date="2014" name="Proc. Natl. Acad. Sci. U.S.A.">
        <title>Trajectory and genomic determinants of fungal-pathogen speciation and host adaptation.</title>
        <authorList>
            <person name="Hu X."/>
            <person name="Xiao G."/>
            <person name="Zheng P."/>
            <person name="Shang Y."/>
            <person name="Su Y."/>
            <person name="Zhang X."/>
            <person name="Liu X."/>
            <person name="Zhan S."/>
            <person name="St Leger R.J."/>
            <person name="Wang C."/>
        </authorList>
    </citation>
    <scope>NUCLEOTIDE SEQUENCE [LARGE SCALE GENOMIC DNA]</scope>
    <source>
        <strain evidence="2 3">ARSEF 1941</strain>
    </source>
</reference>
<feature type="region of interest" description="Disordered" evidence="1">
    <location>
        <begin position="1"/>
        <end position="37"/>
    </location>
</feature>
<evidence type="ECO:0000313" key="2">
    <source>
        <dbReference type="EMBL" id="KHN96985.1"/>
    </source>
</evidence>
<dbReference type="AlphaFoldDB" id="A0A0B2WVQ2"/>
<dbReference type="RefSeq" id="XP_040678051.1">
    <property type="nucleotide sequence ID" value="XM_040823892.1"/>
</dbReference>
<comment type="caution">
    <text evidence="2">The sequence shown here is derived from an EMBL/GenBank/DDBJ whole genome shotgun (WGS) entry which is preliminary data.</text>
</comment>
<feature type="region of interest" description="Disordered" evidence="1">
    <location>
        <begin position="260"/>
        <end position="341"/>
    </location>
</feature>
<feature type="region of interest" description="Disordered" evidence="1">
    <location>
        <begin position="54"/>
        <end position="80"/>
    </location>
</feature>
<evidence type="ECO:0000256" key="1">
    <source>
        <dbReference type="SAM" id="MobiDB-lite"/>
    </source>
</evidence>
<proteinExistence type="predicted"/>
<name>A0A0B2WVQ2_METAS</name>
<accession>A0A0B2WVQ2</accession>
<feature type="compositionally biased region" description="Basic residues" evidence="1">
    <location>
        <begin position="468"/>
        <end position="477"/>
    </location>
</feature>
<dbReference type="STRING" id="1081103.A0A0B2WVQ2"/>
<feature type="compositionally biased region" description="Basic and acidic residues" evidence="1">
    <location>
        <begin position="260"/>
        <end position="269"/>
    </location>
</feature>
<dbReference type="GeneID" id="63739549"/>
<feature type="region of interest" description="Disordered" evidence="1">
    <location>
        <begin position="383"/>
        <end position="586"/>
    </location>
</feature>
<dbReference type="EMBL" id="AZHE01000012">
    <property type="protein sequence ID" value="KHN96985.1"/>
    <property type="molecule type" value="Genomic_DNA"/>
</dbReference>
<feature type="compositionally biased region" description="Polar residues" evidence="1">
    <location>
        <begin position="548"/>
        <end position="571"/>
    </location>
</feature>
<keyword evidence="3" id="KW-1185">Reference proteome</keyword>
<protein>
    <submittedName>
        <fullName evidence="2">ORP1 like protein</fullName>
    </submittedName>
</protein>
<feature type="compositionally biased region" description="Polar residues" evidence="1">
    <location>
        <begin position="444"/>
        <end position="453"/>
    </location>
</feature>
<dbReference type="HOGENOM" id="CLU_444152_0_0_1"/>
<evidence type="ECO:0000313" key="3">
    <source>
        <dbReference type="Proteomes" id="UP000030816"/>
    </source>
</evidence>
<organism evidence="2 3">
    <name type="scientific">Metarhizium album (strain ARSEF 1941)</name>
    <dbReference type="NCBI Taxonomy" id="1081103"/>
    <lineage>
        <taxon>Eukaryota</taxon>
        <taxon>Fungi</taxon>
        <taxon>Dikarya</taxon>
        <taxon>Ascomycota</taxon>
        <taxon>Pezizomycotina</taxon>
        <taxon>Sordariomycetes</taxon>
        <taxon>Hypocreomycetidae</taxon>
        <taxon>Hypocreales</taxon>
        <taxon>Clavicipitaceae</taxon>
        <taxon>Metarhizium</taxon>
    </lineage>
</organism>